<proteinExistence type="predicted"/>
<dbReference type="Proteomes" id="UP000249115">
    <property type="component" value="Unassembled WGS sequence"/>
</dbReference>
<keyword evidence="4" id="KW-1185">Reference proteome</keyword>
<dbReference type="RefSeq" id="WP_086497722.1">
    <property type="nucleotide sequence ID" value="NZ_MSSV01000001.1"/>
</dbReference>
<gene>
    <name evidence="2" type="ORF">ESW18_04275</name>
    <name evidence="1" type="ORF">LV84_00339</name>
</gene>
<reference evidence="1 3" key="1">
    <citation type="submission" date="2018-06" db="EMBL/GenBank/DDBJ databases">
        <title>Genomic Encyclopedia of Archaeal and Bacterial Type Strains, Phase II (KMG-II): from individual species to whole genera.</title>
        <authorList>
            <person name="Goeker M."/>
        </authorList>
    </citation>
    <scope>NUCLEOTIDE SEQUENCE [LARGE SCALE GENOMIC DNA]</scope>
    <source>
        <strain evidence="1 3">DSM 22686</strain>
    </source>
</reference>
<sequence length="103" mass="11683">MIFPSSSFQKYRMRKAQIPSPKSQAFLKRKHSHEFSSGLQHFAKQGLQPNCKALAVCLEWLQVSKLYETKCSQDLSKSLAVEPDRYAKILGAVLAINKKVVMI</sequence>
<evidence type="ECO:0000313" key="2">
    <source>
        <dbReference type="EMBL" id="TXD79447.1"/>
    </source>
</evidence>
<reference evidence="2 4" key="2">
    <citation type="submission" date="2019-08" db="EMBL/GenBank/DDBJ databases">
        <title>Genome of Algoriphagus ratkowskyi IC026.</title>
        <authorList>
            <person name="Bowman J.P."/>
        </authorList>
    </citation>
    <scope>NUCLEOTIDE SEQUENCE [LARGE SCALE GENOMIC DNA]</scope>
    <source>
        <strain evidence="2 4">IC026</strain>
    </source>
</reference>
<evidence type="ECO:0000313" key="1">
    <source>
        <dbReference type="EMBL" id="PZX61351.1"/>
    </source>
</evidence>
<evidence type="ECO:0000313" key="4">
    <source>
        <dbReference type="Proteomes" id="UP000321927"/>
    </source>
</evidence>
<name>A0A2W7RM60_9BACT</name>
<evidence type="ECO:0000313" key="3">
    <source>
        <dbReference type="Proteomes" id="UP000249115"/>
    </source>
</evidence>
<dbReference type="Proteomes" id="UP000321927">
    <property type="component" value="Unassembled WGS sequence"/>
</dbReference>
<dbReference type="EMBL" id="VORV01000002">
    <property type="protein sequence ID" value="TXD79447.1"/>
    <property type="molecule type" value="Genomic_DNA"/>
</dbReference>
<protein>
    <submittedName>
        <fullName evidence="1">Uncharacterized protein</fullName>
    </submittedName>
</protein>
<organism evidence="1 3">
    <name type="scientific">Algoriphagus ratkowskyi</name>
    <dbReference type="NCBI Taxonomy" id="57028"/>
    <lineage>
        <taxon>Bacteria</taxon>
        <taxon>Pseudomonadati</taxon>
        <taxon>Bacteroidota</taxon>
        <taxon>Cytophagia</taxon>
        <taxon>Cytophagales</taxon>
        <taxon>Cyclobacteriaceae</taxon>
        <taxon>Algoriphagus</taxon>
    </lineage>
</organism>
<dbReference type="EMBL" id="QKZU01000001">
    <property type="protein sequence ID" value="PZX61351.1"/>
    <property type="molecule type" value="Genomic_DNA"/>
</dbReference>
<dbReference type="AlphaFoldDB" id="A0A2W7RM60"/>
<accession>A0A2W7RM60</accession>
<comment type="caution">
    <text evidence="1">The sequence shown here is derived from an EMBL/GenBank/DDBJ whole genome shotgun (WGS) entry which is preliminary data.</text>
</comment>